<organism evidence="2 3">
    <name type="scientific">Rhodotorula paludigena</name>
    <dbReference type="NCBI Taxonomy" id="86838"/>
    <lineage>
        <taxon>Eukaryota</taxon>
        <taxon>Fungi</taxon>
        <taxon>Dikarya</taxon>
        <taxon>Basidiomycota</taxon>
        <taxon>Pucciniomycotina</taxon>
        <taxon>Microbotryomycetes</taxon>
        <taxon>Sporidiobolales</taxon>
        <taxon>Sporidiobolaceae</taxon>
        <taxon>Rhodotorula</taxon>
    </lineage>
</organism>
<sequence length="853" mass="93991">MAPFVSPQSFRFLLHLASFRTDQRLVRSLLSEMHERDVPIDDEARRVLLRGYVRAGMHDAVGEVARAVREAEGRAPVLLPTAKRDLSDKGKGKADLQPGWKGWAARERVQRVEEQVLRAASKVEEELIGHTMRSTQKRRRMRSAVATEAGPSTFALPRHPTLIPPRPASLAGSDVATLVERLVQERRTDEAISLAEMWLEAHRPSYLDSPPSTALRPAETPLIRYNRLVRQYYSTALVLLNILLKLLYQERPTPSSIRLFVDGFITRHSAPAPAAPLTPNLVTLRQLVVGLLGQAAAWDRAVALVDWFGYRWGIPTTSHASSPRAHFVPPSKIEADRVGLVVGESRAAADAATADAQAAHLSLVAPHNAVPPDVAILLLRHATDQYERGTLGHKARVAAVRAWWARFDKQSSDAWTIARHERVIARAKSLGLLEGSTVVSKRRWVRAAAKPGGKAAPAAWLSVDVVSPFKPASESGADIPKSRNRAVLRGEAALASDAVFHLYPAGDRPSPALYLSTLETFLRDHLPPAHSNEADPSALIHALRSYFPAPLPGAVRPPPAIPRTVWHTAPADEAFKRKKDTLRSWTEKNNGWTVVRHNDSQADAWVRRRFALDSNDGGAHGVVAAWDRLAEPAVLRSDFWRYLVLAVEGGVYADTDVQCLQAVERWGDDASWKGERPEGYAAPSLVVGVEADVGNRHDWHNWWPRPLQISQWTMASARGHPVLLDTIRRIVESALLPDDEQPKSVMEKTGPGPFTDAVLSYLAVQYRKPWGTLRGLDSDGYRFRASVDAPALVSSGSGRDRRSKERWGDVKVLSITGFSPGVGHMGAHDRNHPAAMAFHAFAGSWRKQPGADA</sequence>
<evidence type="ECO:0008006" key="4">
    <source>
        <dbReference type="Google" id="ProtNLM"/>
    </source>
</evidence>
<dbReference type="GO" id="GO:0000136">
    <property type="term" value="C:mannan polymerase complex"/>
    <property type="evidence" value="ECO:0007669"/>
    <property type="project" value="TreeGrafter"/>
</dbReference>
<comment type="similarity">
    <text evidence="1">Belongs to the glycosyltransferase 32 family.</text>
</comment>
<dbReference type="GO" id="GO:0006487">
    <property type="term" value="P:protein N-linked glycosylation"/>
    <property type="evidence" value="ECO:0007669"/>
    <property type="project" value="TreeGrafter"/>
</dbReference>
<name>A0AAV5GFM8_9BASI</name>
<reference evidence="2 3" key="1">
    <citation type="submission" date="2021-12" db="EMBL/GenBank/DDBJ databases">
        <title>High titer production of polyol ester of fatty acids by Rhodotorula paludigena BS15 towards product separation-free biomass refinery.</title>
        <authorList>
            <person name="Mano J."/>
            <person name="Ono H."/>
            <person name="Tanaka T."/>
            <person name="Naito K."/>
            <person name="Sushida H."/>
            <person name="Ike M."/>
            <person name="Tokuyasu K."/>
            <person name="Kitaoka M."/>
        </authorList>
    </citation>
    <scope>NUCLEOTIDE SEQUENCE [LARGE SCALE GENOMIC DNA]</scope>
    <source>
        <strain evidence="2 3">BS15</strain>
    </source>
</reference>
<dbReference type="Pfam" id="PF04488">
    <property type="entry name" value="Gly_transf_sug"/>
    <property type="match status" value="1"/>
</dbReference>
<evidence type="ECO:0000313" key="2">
    <source>
        <dbReference type="EMBL" id="GJN87862.1"/>
    </source>
</evidence>
<dbReference type="InterPro" id="IPR029044">
    <property type="entry name" value="Nucleotide-diphossugar_trans"/>
</dbReference>
<dbReference type="PANTHER" id="PTHR31834:SF1">
    <property type="entry name" value="INITIATION-SPECIFIC ALPHA-1,6-MANNOSYLTRANSFERASE"/>
    <property type="match status" value="1"/>
</dbReference>
<dbReference type="PANTHER" id="PTHR31834">
    <property type="entry name" value="INITIATION-SPECIFIC ALPHA-1,6-MANNOSYLTRANSFERASE"/>
    <property type="match status" value="1"/>
</dbReference>
<protein>
    <recommendedName>
        <fullName evidence="4">Initiation-specific alpha-1,6-mannosyltransferase</fullName>
    </recommendedName>
</protein>
<gene>
    <name evidence="2" type="ORF">Rhopal_000817-T1</name>
</gene>
<dbReference type="Proteomes" id="UP001342314">
    <property type="component" value="Unassembled WGS sequence"/>
</dbReference>
<dbReference type="InterPro" id="IPR039367">
    <property type="entry name" value="Och1-like"/>
</dbReference>
<keyword evidence="3" id="KW-1185">Reference proteome</keyword>
<evidence type="ECO:0000313" key="3">
    <source>
        <dbReference type="Proteomes" id="UP001342314"/>
    </source>
</evidence>
<proteinExistence type="inferred from homology"/>
<dbReference type="Gene3D" id="3.90.550.20">
    <property type="match status" value="1"/>
</dbReference>
<accession>A0AAV5GFM8</accession>
<evidence type="ECO:0000256" key="1">
    <source>
        <dbReference type="ARBA" id="ARBA00009003"/>
    </source>
</evidence>
<dbReference type="EMBL" id="BQKY01000002">
    <property type="protein sequence ID" value="GJN87862.1"/>
    <property type="molecule type" value="Genomic_DNA"/>
</dbReference>
<dbReference type="AlphaFoldDB" id="A0AAV5GFM8"/>
<dbReference type="InterPro" id="IPR007577">
    <property type="entry name" value="GlycoTrfase_DXD_sugar-bd_CS"/>
</dbReference>
<comment type="caution">
    <text evidence="2">The sequence shown here is derived from an EMBL/GenBank/DDBJ whole genome shotgun (WGS) entry which is preliminary data.</text>
</comment>
<dbReference type="SUPFAM" id="SSF53448">
    <property type="entry name" value="Nucleotide-diphospho-sugar transferases"/>
    <property type="match status" value="1"/>
</dbReference>
<dbReference type="GO" id="GO:0000009">
    <property type="term" value="F:alpha-1,6-mannosyltransferase activity"/>
    <property type="evidence" value="ECO:0007669"/>
    <property type="project" value="InterPro"/>
</dbReference>